<dbReference type="SUPFAM" id="SSF54695">
    <property type="entry name" value="POZ domain"/>
    <property type="match status" value="2"/>
</dbReference>
<name>A0ABD1HTP3_SALDI</name>
<evidence type="ECO:0000313" key="3">
    <source>
        <dbReference type="EMBL" id="KAL1559852.1"/>
    </source>
</evidence>
<dbReference type="Pfam" id="PF00651">
    <property type="entry name" value="BTB"/>
    <property type="match status" value="1"/>
</dbReference>
<accession>A0ABD1HTP3</accession>
<comment type="pathway">
    <text evidence="1">Protein modification; protein ubiquitination.</text>
</comment>
<gene>
    <name evidence="3" type="ORF">AAHA92_10147</name>
</gene>
<dbReference type="PANTHER" id="PTHR35918">
    <property type="entry name" value="OS06G0674800 PROTEIN"/>
    <property type="match status" value="1"/>
</dbReference>
<feature type="domain" description="BTB" evidence="2">
    <location>
        <begin position="682"/>
        <end position="765"/>
    </location>
</feature>
<evidence type="ECO:0000259" key="2">
    <source>
        <dbReference type="PROSITE" id="PS50097"/>
    </source>
</evidence>
<dbReference type="Gene3D" id="3.30.710.10">
    <property type="entry name" value="Potassium Channel Kv1.1, Chain A"/>
    <property type="match status" value="2"/>
</dbReference>
<feature type="domain" description="BTB" evidence="2">
    <location>
        <begin position="815"/>
        <end position="897"/>
    </location>
</feature>
<comment type="caution">
    <text evidence="3">The sequence shown here is derived from an EMBL/GenBank/DDBJ whole genome shotgun (WGS) entry which is preliminary data.</text>
</comment>
<reference evidence="3 4" key="1">
    <citation type="submission" date="2024-06" db="EMBL/GenBank/DDBJ databases">
        <title>A chromosome level genome sequence of Diviner's sage (Salvia divinorum).</title>
        <authorList>
            <person name="Ford S.A."/>
            <person name="Ro D.-K."/>
            <person name="Ness R.W."/>
            <person name="Phillips M.A."/>
        </authorList>
    </citation>
    <scope>NUCLEOTIDE SEQUENCE [LARGE SCALE GENOMIC DNA]</scope>
    <source>
        <strain evidence="3">SAF-2024a</strain>
        <tissue evidence="3">Leaf</tissue>
    </source>
</reference>
<dbReference type="PROSITE" id="PS50097">
    <property type="entry name" value="BTB"/>
    <property type="match status" value="2"/>
</dbReference>
<dbReference type="SUPFAM" id="SSF48371">
    <property type="entry name" value="ARM repeat"/>
    <property type="match status" value="1"/>
</dbReference>
<keyword evidence="4" id="KW-1185">Reference proteome</keyword>
<dbReference type="PANTHER" id="PTHR35918:SF1">
    <property type="entry name" value="BTB DOMAIN-CONTAINING PROTEIN"/>
    <property type="match status" value="1"/>
</dbReference>
<dbReference type="InterPro" id="IPR000210">
    <property type="entry name" value="BTB/POZ_dom"/>
</dbReference>
<sequence>MRSSAKHAAADNNRGITRHVLTLHQRLHHALSLGSWERKEKWNCSDNEIQRQVLRSIDAFLECISSETLQYPLVKDSVVDIVRAMKSILEFKSQSILSLASTVTVKLVNFLPSSILNIHVLDILYPSADLLSCRQWQVAMSCAASMNVILSKLGSRQEKEAWHLLKEANAVSCIVQNIKQFYIDGKPIQYFLEMSFVLSKILWRWSSFRYSVWNDSEFLNILDAIIQSENSVIVAVLQLYSSLALCVNGAEKLLEKGEHLLEMVVSYMDSSNTDSVRMEAFKLARCLALSRRGSTKMLKICSEPLVKAVINALKSRTSIAEKSAKSQPSFVEEACRLASITLWVGDHHIHFWKAGIDRVLLDLLLEDYPKIQKMQCESSLNDLMIIVRESHEANFLLSYRPYVWDILGGLVANYAGNINHKVQGNELQLNVLIICACLSFANSVRTLRQVSQYGLTYMSECESASRAVLMMVYSPCKCIASSARSILYEVLGLDAKDYVEYLLNILNAGLTGSMFGLPGNLEIMVSLISLASYCSLPAYRALIVKFQGMKTVLAFILWWLNNPVRVKRDALVSHLRDTFSDRSCCVSTKEDWEGEDVLLIFSLWILAELLHHFTDVKVHPSDSQIEFFESQLIQELEAICRNHSAHGSRWYAAYVLSYFGLYGFPSNLGKRIGKSLGVRDYSDINLVLVNEEYVHVHEVILAVRCPSLLPPGTAVPDEKSSNGASTELDIERNITKAVHLSAHVDQQSLLKLLEYVYSGYFQAEEDHVRKLKVFSRHCKLEHLVQMLSKRNPKWGIPLPSFDLSPALRPGGQYLSDLIFEASSTMQLVNWKCNSCSSLVPHLHVHKVIVESSCDYLRALFQSGMRESHLQVVKVPGSWESLDKLVSWFYSEHLPVPAFDCLWESLDPEIKLKEVQTYIELCWLAEFWFIEDLNKECYKVVISCLDSSEYLSTKVIQAAANFSQWRLVQVAADHMAPSYHHLRNSGELDGLDSNLVEMVRAASVRLSRERAQSR</sequence>
<organism evidence="3 4">
    <name type="scientific">Salvia divinorum</name>
    <name type="common">Maria pastora</name>
    <name type="synonym">Diviner's sage</name>
    <dbReference type="NCBI Taxonomy" id="28513"/>
    <lineage>
        <taxon>Eukaryota</taxon>
        <taxon>Viridiplantae</taxon>
        <taxon>Streptophyta</taxon>
        <taxon>Embryophyta</taxon>
        <taxon>Tracheophyta</taxon>
        <taxon>Spermatophyta</taxon>
        <taxon>Magnoliopsida</taxon>
        <taxon>eudicotyledons</taxon>
        <taxon>Gunneridae</taxon>
        <taxon>Pentapetalae</taxon>
        <taxon>asterids</taxon>
        <taxon>lamiids</taxon>
        <taxon>Lamiales</taxon>
        <taxon>Lamiaceae</taxon>
        <taxon>Nepetoideae</taxon>
        <taxon>Mentheae</taxon>
        <taxon>Salviinae</taxon>
        <taxon>Salvia</taxon>
        <taxon>Salvia subgen. Calosphace</taxon>
    </lineage>
</organism>
<dbReference type="AlphaFoldDB" id="A0ABD1HTP3"/>
<dbReference type="InterPro" id="IPR011333">
    <property type="entry name" value="SKP1/BTB/POZ_sf"/>
</dbReference>
<dbReference type="Pfam" id="PF26522">
    <property type="entry name" value="ARM_6"/>
    <property type="match status" value="1"/>
</dbReference>
<dbReference type="InterPro" id="IPR059007">
    <property type="entry name" value="ARM_At1g04390"/>
</dbReference>
<dbReference type="InterPro" id="IPR016024">
    <property type="entry name" value="ARM-type_fold"/>
</dbReference>
<evidence type="ECO:0000313" key="4">
    <source>
        <dbReference type="Proteomes" id="UP001567538"/>
    </source>
</evidence>
<dbReference type="EMBL" id="JBEAFC010000004">
    <property type="protein sequence ID" value="KAL1559852.1"/>
    <property type="molecule type" value="Genomic_DNA"/>
</dbReference>
<evidence type="ECO:0000256" key="1">
    <source>
        <dbReference type="ARBA" id="ARBA00004906"/>
    </source>
</evidence>
<dbReference type="InterPro" id="IPR044953">
    <property type="entry name" value="At1g04390-like"/>
</dbReference>
<dbReference type="Proteomes" id="UP001567538">
    <property type="component" value="Unassembled WGS sequence"/>
</dbReference>
<dbReference type="SMART" id="SM00225">
    <property type="entry name" value="BTB"/>
    <property type="match status" value="2"/>
</dbReference>
<protein>
    <submittedName>
        <fullName evidence="3">BTB/POZ domain-containing proteinisoform X1</fullName>
    </submittedName>
</protein>
<proteinExistence type="predicted"/>
<dbReference type="CDD" id="cd18186">
    <property type="entry name" value="BTB_POZ_ZBTB_KLHL-like"/>
    <property type="match status" value="1"/>
</dbReference>